<gene>
    <name evidence="11" type="ORF">L0664_06755</name>
</gene>
<comment type="pathway">
    <text evidence="1">Lipid metabolism.</text>
</comment>
<keyword evidence="3 11" id="KW-0808">Transferase</keyword>
<keyword evidence="5 11" id="KW-0012">Acyltransferase</keyword>
<evidence type="ECO:0000256" key="6">
    <source>
        <dbReference type="ARBA" id="ARBA00038095"/>
    </source>
</evidence>
<dbReference type="PANTHER" id="PTHR37323:SF1">
    <property type="entry name" value="L-ORNITHINE N(ALPHA)-ACYLTRANSFERASE"/>
    <property type="match status" value="1"/>
</dbReference>
<keyword evidence="2" id="KW-0444">Lipid biosynthesis</keyword>
<keyword evidence="12" id="KW-1185">Reference proteome</keyword>
<comment type="catalytic activity">
    <reaction evidence="10">
        <text>a (3R)-hydroxyacyl-[ACP] + L-ornithine = a lyso-ornithine lipid + holo-[ACP] + H(+)</text>
        <dbReference type="Rhea" id="RHEA:20633"/>
        <dbReference type="Rhea" id="RHEA-COMP:9685"/>
        <dbReference type="Rhea" id="RHEA-COMP:9945"/>
        <dbReference type="ChEBI" id="CHEBI:15378"/>
        <dbReference type="ChEBI" id="CHEBI:46911"/>
        <dbReference type="ChEBI" id="CHEBI:64479"/>
        <dbReference type="ChEBI" id="CHEBI:78827"/>
        <dbReference type="ChEBI" id="CHEBI:138482"/>
        <dbReference type="EC" id="2.3.2.30"/>
    </reaction>
    <physiologicalReaction direction="left-to-right" evidence="10">
        <dbReference type="Rhea" id="RHEA:20634"/>
    </physiologicalReaction>
</comment>
<evidence type="ECO:0000256" key="7">
    <source>
        <dbReference type="ARBA" id="ARBA00039058"/>
    </source>
</evidence>
<comment type="caution">
    <text evidence="11">The sequence shown here is derived from an EMBL/GenBank/DDBJ whole genome shotgun (WGS) entry which is preliminary data.</text>
</comment>
<evidence type="ECO:0000256" key="2">
    <source>
        <dbReference type="ARBA" id="ARBA00022516"/>
    </source>
</evidence>
<dbReference type="Gene3D" id="3.40.630.30">
    <property type="match status" value="1"/>
</dbReference>
<evidence type="ECO:0000256" key="5">
    <source>
        <dbReference type="ARBA" id="ARBA00023315"/>
    </source>
</evidence>
<evidence type="ECO:0000256" key="1">
    <source>
        <dbReference type="ARBA" id="ARBA00005189"/>
    </source>
</evidence>
<organism evidence="11 12">
    <name type="scientific">Octadecabacter dasysiphoniae</name>
    <dbReference type="NCBI Taxonomy" id="2909341"/>
    <lineage>
        <taxon>Bacteria</taxon>
        <taxon>Pseudomonadati</taxon>
        <taxon>Pseudomonadota</taxon>
        <taxon>Alphaproteobacteria</taxon>
        <taxon>Rhodobacterales</taxon>
        <taxon>Roseobacteraceae</taxon>
        <taxon>Octadecabacter</taxon>
    </lineage>
</organism>
<evidence type="ECO:0000256" key="9">
    <source>
        <dbReference type="ARBA" id="ARBA00045724"/>
    </source>
</evidence>
<name>A0ABS9CU49_9RHOB</name>
<dbReference type="InterPro" id="IPR052351">
    <property type="entry name" value="Ornithine_N-alpha-AT"/>
</dbReference>
<dbReference type="InterPro" id="IPR016181">
    <property type="entry name" value="Acyl_CoA_acyltransferase"/>
</dbReference>
<dbReference type="PANTHER" id="PTHR37323">
    <property type="entry name" value="GCN5-RELATED N-ACETYLTRANSFERASE"/>
    <property type="match status" value="1"/>
</dbReference>
<comment type="similarity">
    <text evidence="6">Belongs to the acetyltransferase family. OlsB subfamily.</text>
</comment>
<evidence type="ECO:0000256" key="8">
    <source>
        <dbReference type="ARBA" id="ARBA00039866"/>
    </source>
</evidence>
<dbReference type="RefSeq" id="WP_235224856.1">
    <property type="nucleotide sequence ID" value="NZ_JAKGAQ010000001.1"/>
</dbReference>
<accession>A0ABS9CU49</accession>
<comment type="function">
    <text evidence="9">Catalyzes the first step in the biosynthesis of ornithine lipids, which are phosphorus-free membrane lipids. Catalyzes the 3-hydroxyacyl-acyl carrier protein-dependent acylation of ornithine to form lyso-ornithine lipid (LOL).</text>
</comment>
<dbReference type="SUPFAM" id="SSF55729">
    <property type="entry name" value="Acyl-CoA N-acyltransferases (Nat)"/>
    <property type="match status" value="1"/>
</dbReference>
<dbReference type="GO" id="GO:0016746">
    <property type="term" value="F:acyltransferase activity"/>
    <property type="evidence" value="ECO:0007669"/>
    <property type="project" value="UniProtKB-KW"/>
</dbReference>
<protein>
    <recommendedName>
        <fullName evidence="8">L-ornithine N(alpha)-acyltransferase</fullName>
        <ecNumber evidence="7">2.3.2.30</ecNumber>
    </recommendedName>
</protein>
<dbReference type="EMBL" id="JAKGAQ010000001">
    <property type="protein sequence ID" value="MCF2870762.1"/>
    <property type="molecule type" value="Genomic_DNA"/>
</dbReference>
<evidence type="ECO:0000256" key="3">
    <source>
        <dbReference type="ARBA" id="ARBA00022679"/>
    </source>
</evidence>
<dbReference type="Proteomes" id="UP001200557">
    <property type="component" value="Unassembled WGS sequence"/>
</dbReference>
<evidence type="ECO:0000256" key="4">
    <source>
        <dbReference type="ARBA" id="ARBA00023098"/>
    </source>
</evidence>
<proteinExistence type="inferred from homology"/>
<dbReference type="EC" id="2.3.2.30" evidence="7"/>
<evidence type="ECO:0000256" key="10">
    <source>
        <dbReference type="ARBA" id="ARBA00047785"/>
    </source>
</evidence>
<evidence type="ECO:0000313" key="11">
    <source>
        <dbReference type="EMBL" id="MCF2870762.1"/>
    </source>
</evidence>
<sequence length="256" mass="27896">MTRPAPIFETRLACTQADVLAGQALRYSVFVEELGADGPLVDHDRGLERDRFDEHAEQLLLVDTARPADAQVVGVYRLMDRTARDAAGQFYSSDEYDLTALEASGRPLLELGRSCLHPEYRGGAAMLHLWQGLAQVVRDKGAEVLFGVASFHGTDLDKLAQPLSLLARDHAAPADLNVRSQVYQPMALTKDIDRVGAMKQVPALIKAYLRLGGFVGDGAFVDHAFNTTDVCLVLDTARMNPRQAAIYGAMPRGDSS</sequence>
<evidence type="ECO:0000313" key="12">
    <source>
        <dbReference type="Proteomes" id="UP001200557"/>
    </source>
</evidence>
<keyword evidence="4" id="KW-0443">Lipid metabolism</keyword>
<dbReference type="Pfam" id="PF13444">
    <property type="entry name" value="Acetyltransf_5"/>
    <property type="match status" value="1"/>
</dbReference>
<reference evidence="11 12" key="1">
    <citation type="submission" date="2022-01" db="EMBL/GenBank/DDBJ databases">
        <title>Octadecabacter sp. nov., isolated from a marine alga.</title>
        <authorList>
            <person name="Jin M.S."/>
            <person name="Kim H.M."/>
            <person name="Han D.M."/>
            <person name="Jung J.J."/>
            <person name="Jeon C.O."/>
        </authorList>
    </citation>
    <scope>NUCLEOTIDE SEQUENCE [LARGE SCALE GENOMIC DNA]</scope>
    <source>
        <strain evidence="11 12">G9-8</strain>
    </source>
</reference>